<keyword evidence="6 9" id="KW-0456">Lyase</keyword>
<comment type="catalytic activity">
    <reaction evidence="9">
        <text>L-aspartate + H(+) = beta-alanine + CO2</text>
        <dbReference type="Rhea" id="RHEA:19497"/>
        <dbReference type="ChEBI" id="CHEBI:15378"/>
        <dbReference type="ChEBI" id="CHEBI:16526"/>
        <dbReference type="ChEBI" id="CHEBI:29991"/>
        <dbReference type="ChEBI" id="CHEBI:57966"/>
        <dbReference type="EC" id="4.1.1.11"/>
    </reaction>
</comment>
<dbReference type="EC" id="4.1.1.11" evidence="9"/>
<dbReference type="CDD" id="cd06919">
    <property type="entry name" value="Asp_decarbox"/>
    <property type="match status" value="1"/>
</dbReference>
<protein>
    <recommendedName>
        <fullName evidence="9">Aspartate 1-decarboxylase</fullName>
        <ecNumber evidence="9">4.1.1.11</ecNumber>
    </recommendedName>
    <alternativeName>
        <fullName evidence="9">Aspartate alpha-decarboxylase</fullName>
    </alternativeName>
    <component>
        <recommendedName>
            <fullName evidence="9">Aspartate 1-decarboxylase beta chain</fullName>
        </recommendedName>
    </component>
    <component>
        <recommendedName>
            <fullName evidence="9">Aspartate 1-decarboxylase alpha chain</fullName>
        </recommendedName>
    </component>
</protein>
<dbReference type="Pfam" id="PF02261">
    <property type="entry name" value="Asp_decarbox"/>
    <property type="match status" value="1"/>
</dbReference>
<keyword evidence="5 9" id="KW-0865">Zymogen</keyword>
<feature type="binding site" evidence="9 11">
    <location>
        <begin position="73"/>
        <end position="75"/>
    </location>
    <ligand>
        <name>substrate</name>
    </ligand>
</feature>
<dbReference type="SUPFAM" id="SSF50692">
    <property type="entry name" value="ADC-like"/>
    <property type="match status" value="1"/>
</dbReference>
<dbReference type="RefSeq" id="WP_304122714.1">
    <property type="nucleotide sequence ID" value="NZ_DYZA01000170.1"/>
</dbReference>
<dbReference type="PANTHER" id="PTHR21012">
    <property type="entry name" value="ASPARTATE 1-DECARBOXYLASE"/>
    <property type="match status" value="1"/>
</dbReference>
<dbReference type="GO" id="GO:0015940">
    <property type="term" value="P:pantothenate biosynthetic process"/>
    <property type="evidence" value="ECO:0007669"/>
    <property type="project" value="UniProtKB-UniRule"/>
</dbReference>
<comment type="caution">
    <text evidence="9">Lacks conserved residue(s) required for the propagation of feature annotation.</text>
</comment>
<reference evidence="13" key="1">
    <citation type="journal article" date="2021" name="PeerJ">
        <title>Extensive microbial diversity within the chicken gut microbiome revealed by metagenomics and culture.</title>
        <authorList>
            <person name="Gilroy R."/>
            <person name="Ravi A."/>
            <person name="Getino M."/>
            <person name="Pursley I."/>
            <person name="Horton D.L."/>
            <person name="Alikhan N.F."/>
            <person name="Baker D."/>
            <person name="Gharbi K."/>
            <person name="Hall N."/>
            <person name="Watson M."/>
            <person name="Adriaenssens E.M."/>
            <person name="Foster-Nyarko E."/>
            <person name="Jarju S."/>
            <person name="Secka A."/>
            <person name="Antonio M."/>
            <person name="Oren A."/>
            <person name="Chaudhuri R.R."/>
            <person name="La Ragione R."/>
            <person name="Hildebrand F."/>
            <person name="Pallen M.J."/>
        </authorList>
    </citation>
    <scope>NUCLEOTIDE SEQUENCE</scope>
    <source>
        <strain evidence="13">ChiGjej2B2-19336</strain>
    </source>
</reference>
<comment type="PTM">
    <text evidence="9">Is synthesized initially as an inactive proenzyme, which is activated by self-cleavage at a specific serine bond to produce a beta-subunit with a hydroxyl group at its C-terminus and an alpha-subunit with a pyruvoyl group at its N-terminus.</text>
</comment>
<gene>
    <name evidence="9" type="primary">panD</name>
    <name evidence="13" type="ORF">K8W16_08490</name>
</gene>
<feature type="binding site" evidence="9 11">
    <location>
        <position position="57"/>
    </location>
    <ligand>
        <name>substrate</name>
    </ligand>
</feature>
<keyword evidence="2 9" id="KW-0566">Pantothenate biosynthesis</keyword>
<proteinExistence type="inferred from homology"/>
<organism evidence="13 14">
    <name type="scientific">Mailhella massiliensis</name>
    <dbReference type="NCBI Taxonomy" id="1903261"/>
    <lineage>
        <taxon>Bacteria</taxon>
        <taxon>Pseudomonadati</taxon>
        <taxon>Thermodesulfobacteriota</taxon>
        <taxon>Desulfovibrionia</taxon>
        <taxon>Desulfovibrionales</taxon>
        <taxon>Desulfovibrionaceae</taxon>
        <taxon>Mailhella</taxon>
    </lineage>
</organism>
<dbReference type="EMBL" id="DYZA01000170">
    <property type="protein sequence ID" value="HJD97667.1"/>
    <property type="molecule type" value="Genomic_DNA"/>
</dbReference>
<dbReference type="GO" id="GO:0004068">
    <property type="term" value="F:aspartate 1-decarboxylase activity"/>
    <property type="evidence" value="ECO:0007669"/>
    <property type="project" value="UniProtKB-UniRule"/>
</dbReference>
<keyword evidence="1 9" id="KW-0963">Cytoplasm</keyword>
<comment type="similarity">
    <text evidence="9">Belongs to the PanD family.</text>
</comment>
<comment type="subunit">
    <text evidence="9">Heterooctamer of four alpha and four beta subunits.</text>
</comment>
<feature type="chain" id="PRO_5038189669" description="Aspartate 1-decarboxylase beta chain" evidence="9 12">
    <location>
        <begin position="1"/>
        <end position="24"/>
    </location>
</feature>
<evidence type="ECO:0000256" key="7">
    <source>
        <dbReference type="ARBA" id="ARBA00023270"/>
    </source>
</evidence>
<dbReference type="PANTHER" id="PTHR21012:SF0">
    <property type="entry name" value="ASPARTATE 1-DECARBOXYLASE"/>
    <property type="match status" value="1"/>
</dbReference>
<keyword evidence="8 9" id="KW-0670">Pyruvate</keyword>
<reference evidence="13" key="2">
    <citation type="submission" date="2021-09" db="EMBL/GenBank/DDBJ databases">
        <authorList>
            <person name="Gilroy R."/>
        </authorList>
    </citation>
    <scope>NUCLEOTIDE SEQUENCE</scope>
    <source>
        <strain evidence="13">ChiGjej2B2-19336</strain>
    </source>
</reference>
<comment type="function">
    <text evidence="9">Catalyzes the pyruvoyl-dependent decarboxylation of aspartate to produce beta-alanine.</text>
</comment>
<dbReference type="InterPro" id="IPR003190">
    <property type="entry name" value="Asp_decarbox"/>
</dbReference>
<name>A0A921DT40_9BACT</name>
<dbReference type="AlphaFoldDB" id="A0A921DT40"/>
<dbReference type="HAMAP" id="MF_00446">
    <property type="entry name" value="PanD"/>
    <property type="match status" value="1"/>
</dbReference>
<dbReference type="Proteomes" id="UP000698963">
    <property type="component" value="Unassembled WGS sequence"/>
</dbReference>
<accession>A0A921DT40</accession>
<evidence type="ECO:0000256" key="9">
    <source>
        <dbReference type="HAMAP-Rule" id="MF_00446"/>
    </source>
</evidence>
<evidence type="ECO:0000313" key="13">
    <source>
        <dbReference type="EMBL" id="HJD97667.1"/>
    </source>
</evidence>
<evidence type="ECO:0000256" key="8">
    <source>
        <dbReference type="ARBA" id="ARBA00023317"/>
    </source>
</evidence>
<evidence type="ECO:0000256" key="6">
    <source>
        <dbReference type="ARBA" id="ARBA00023239"/>
    </source>
</evidence>
<evidence type="ECO:0000256" key="12">
    <source>
        <dbReference type="PIRSR" id="PIRSR006246-5"/>
    </source>
</evidence>
<evidence type="ECO:0000256" key="1">
    <source>
        <dbReference type="ARBA" id="ARBA00022490"/>
    </source>
</evidence>
<evidence type="ECO:0000256" key="3">
    <source>
        <dbReference type="ARBA" id="ARBA00022793"/>
    </source>
</evidence>
<feature type="active site" description="Proton donor" evidence="9 10">
    <location>
        <position position="58"/>
    </location>
</feature>
<evidence type="ECO:0000256" key="4">
    <source>
        <dbReference type="ARBA" id="ARBA00022813"/>
    </source>
</evidence>
<dbReference type="Gene3D" id="2.40.40.20">
    <property type="match status" value="1"/>
</dbReference>
<keyword evidence="4 9" id="KW-0068">Autocatalytic cleavage</keyword>
<evidence type="ECO:0000256" key="5">
    <source>
        <dbReference type="ARBA" id="ARBA00023145"/>
    </source>
</evidence>
<keyword evidence="7 9" id="KW-0704">Schiff base</keyword>
<dbReference type="PIRSF" id="PIRSF006246">
    <property type="entry name" value="Asp_decarbox"/>
    <property type="match status" value="1"/>
</dbReference>
<sequence>MLLNMLKGRIHRAVVTQAEPDYAGGITIDGYLMEEAGIHEYEQVQVVDVDNGLRLETYATTGKRSSGVVCLNGAAARTVQPGDKLIITAYALMAPEEADVSLPRVVFVNGRNQVSRVTRCERHGRLEDMERLEGV</sequence>
<feature type="chain" id="PRO_5038189668" description="Aspartate 1-decarboxylase alpha chain" evidence="9 12">
    <location>
        <begin position="25"/>
        <end position="135"/>
    </location>
</feature>
<dbReference type="InterPro" id="IPR009010">
    <property type="entry name" value="Asp_de-COase-like_dom_sf"/>
</dbReference>
<comment type="subcellular location">
    <subcellularLocation>
        <location evidence="9">Cytoplasm</location>
    </subcellularLocation>
</comment>
<comment type="caution">
    <text evidence="13">The sequence shown here is derived from an EMBL/GenBank/DDBJ whole genome shotgun (WGS) entry which is preliminary data.</text>
</comment>
<evidence type="ECO:0000256" key="2">
    <source>
        <dbReference type="ARBA" id="ARBA00022655"/>
    </source>
</evidence>
<evidence type="ECO:0000256" key="10">
    <source>
        <dbReference type="PIRSR" id="PIRSR006246-1"/>
    </source>
</evidence>
<evidence type="ECO:0000313" key="14">
    <source>
        <dbReference type="Proteomes" id="UP000698963"/>
    </source>
</evidence>
<comment type="cofactor">
    <cofactor evidence="9">
        <name>pyruvate</name>
        <dbReference type="ChEBI" id="CHEBI:15361"/>
    </cofactor>
    <text evidence="9">Binds 1 pyruvoyl group covalently per subunit.</text>
</comment>
<dbReference type="GO" id="GO:0006523">
    <property type="term" value="P:alanine biosynthetic process"/>
    <property type="evidence" value="ECO:0007669"/>
    <property type="project" value="InterPro"/>
</dbReference>
<dbReference type="GO" id="GO:0005829">
    <property type="term" value="C:cytosol"/>
    <property type="evidence" value="ECO:0007669"/>
    <property type="project" value="TreeGrafter"/>
</dbReference>
<keyword evidence="3 9" id="KW-0210">Decarboxylase</keyword>
<comment type="pathway">
    <text evidence="9">Cofactor biosynthesis; (R)-pantothenate biosynthesis; beta-alanine from L-aspartate: step 1/1.</text>
</comment>
<dbReference type="NCBIfam" id="TIGR00223">
    <property type="entry name" value="panD"/>
    <property type="match status" value="1"/>
</dbReference>
<evidence type="ECO:0000256" key="11">
    <source>
        <dbReference type="PIRSR" id="PIRSR006246-2"/>
    </source>
</evidence>